<reference evidence="2" key="2">
    <citation type="submission" date="2013-04" db="UniProtKB">
        <authorList>
            <consortium name="EnsemblPlants"/>
        </authorList>
    </citation>
    <scope>IDENTIFICATION</scope>
</reference>
<dbReference type="EnsemblPlants" id="OB11G21960.1">
    <property type="protein sequence ID" value="OB11G21960.1"/>
    <property type="gene ID" value="OB11G21960"/>
</dbReference>
<gene>
    <name evidence="2" type="primary">LOC102704292</name>
</gene>
<dbReference type="STRING" id="4533.J3N8R0"/>
<dbReference type="OMA" id="RISEHCH"/>
<dbReference type="SUPFAM" id="SSF52047">
    <property type="entry name" value="RNI-like"/>
    <property type="match status" value="1"/>
</dbReference>
<evidence type="ECO:0000259" key="1">
    <source>
        <dbReference type="Pfam" id="PF23622"/>
    </source>
</evidence>
<keyword evidence="3" id="KW-1185">Reference proteome</keyword>
<dbReference type="OrthoDB" id="613853at2759"/>
<dbReference type="RefSeq" id="XP_015697916.1">
    <property type="nucleotide sequence ID" value="XM_015842430.1"/>
</dbReference>
<dbReference type="Pfam" id="PF23622">
    <property type="entry name" value="LRR_At1g61320_AtMIF1"/>
    <property type="match status" value="1"/>
</dbReference>
<dbReference type="PANTHER" id="PTHR34145:SF14">
    <property type="entry name" value="EXPRESSED PROTEIN"/>
    <property type="match status" value="1"/>
</dbReference>
<dbReference type="GeneID" id="102704292"/>
<dbReference type="InterPro" id="IPR055357">
    <property type="entry name" value="LRR_At1g61320_AtMIF1"/>
</dbReference>
<dbReference type="PANTHER" id="PTHR34145">
    <property type="entry name" value="OS02G0105600 PROTEIN"/>
    <property type="match status" value="1"/>
</dbReference>
<dbReference type="InterPro" id="IPR053772">
    <property type="entry name" value="At1g61320/At1g61330-like"/>
</dbReference>
<feature type="domain" description="At1g61320/AtMIF1 LRR" evidence="1">
    <location>
        <begin position="82"/>
        <end position="469"/>
    </location>
</feature>
<dbReference type="eggNOG" id="ENOG502RRSE">
    <property type="taxonomic scope" value="Eukaryota"/>
</dbReference>
<dbReference type="AlphaFoldDB" id="J3N8R0"/>
<dbReference type="Proteomes" id="UP000006038">
    <property type="component" value="Chromosome 11"/>
</dbReference>
<organism evidence="2">
    <name type="scientific">Oryza brachyantha</name>
    <name type="common">malo sina</name>
    <dbReference type="NCBI Taxonomy" id="4533"/>
    <lineage>
        <taxon>Eukaryota</taxon>
        <taxon>Viridiplantae</taxon>
        <taxon>Streptophyta</taxon>
        <taxon>Embryophyta</taxon>
        <taxon>Tracheophyta</taxon>
        <taxon>Spermatophyta</taxon>
        <taxon>Magnoliopsida</taxon>
        <taxon>Liliopsida</taxon>
        <taxon>Poales</taxon>
        <taxon>Poaceae</taxon>
        <taxon>BOP clade</taxon>
        <taxon>Oryzoideae</taxon>
        <taxon>Oryzeae</taxon>
        <taxon>Oryzinae</taxon>
        <taxon>Oryza</taxon>
    </lineage>
</organism>
<proteinExistence type="predicted"/>
<protein>
    <recommendedName>
        <fullName evidence="1">At1g61320/AtMIF1 LRR domain-containing protein</fullName>
    </recommendedName>
</protein>
<dbReference type="HOGENOM" id="CLU_010721_4_1_1"/>
<dbReference type="Gene3D" id="3.80.10.10">
    <property type="entry name" value="Ribonuclease Inhibitor"/>
    <property type="match status" value="1"/>
</dbReference>
<evidence type="ECO:0000313" key="3">
    <source>
        <dbReference type="Proteomes" id="UP000006038"/>
    </source>
</evidence>
<sequence>MEPVDQLILSEDILRKIHALMPLEDAARAACSSRIFLDSWRCYPKLVFDMKTLSKEDFSRFNLFTPAKEDRPRDFIDMVDHIMRNHSGAGVKAFILQTERIFNVCSGYLDRWLQVAISPGIKEIELRLPYYNTMDYNFPSSLLSTANGNSIKSFYLSSCAFHSLDKVGCLSSLKIVHLCHVNITGEELSLFLSNSLALKQLILDDCDQISCLKIPFSLSKLKILKVLRCDKLQTIEGNATSLHRLYYSSPLIHISLRDPLKLKLIEISGNGPNMLYYASSKLPFIAPNLKTLLLSSTYEAVNTPMVLGTFLHLKYLEILFYIAERSPEYDFCSLVSFLDASPSLKKFILRVESPLLRHDSILELNHGDSLKRRISEHCHKNLETVMIIGFCSSKTMVELTNHILEYAISLKRLTLDTTCGYHRRFRKFNKCLPLGKDALVLARKSLLAIRTHIEKKIPSNIKFKVIGPCDECHSEEMS</sequence>
<dbReference type="KEGG" id="obr:102704292"/>
<dbReference type="InterPro" id="IPR032675">
    <property type="entry name" value="LRR_dom_sf"/>
</dbReference>
<evidence type="ECO:0000313" key="2">
    <source>
        <dbReference type="EnsemblPlants" id="OB11G21960.1"/>
    </source>
</evidence>
<reference evidence="2" key="1">
    <citation type="journal article" date="2013" name="Nat. Commun.">
        <title>Whole-genome sequencing of Oryza brachyantha reveals mechanisms underlying Oryza genome evolution.</title>
        <authorList>
            <person name="Chen J."/>
            <person name="Huang Q."/>
            <person name="Gao D."/>
            <person name="Wang J."/>
            <person name="Lang Y."/>
            <person name="Liu T."/>
            <person name="Li B."/>
            <person name="Bai Z."/>
            <person name="Luis Goicoechea J."/>
            <person name="Liang C."/>
            <person name="Chen C."/>
            <person name="Zhang W."/>
            <person name="Sun S."/>
            <person name="Liao Y."/>
            <person name="Zhang X."/>
            <person name="Yang L."/>
            <person name="Song C."/>
            <person name="Wang M."/>
            <person name="Shi J."/>
            <person name="Liu G."/>
            <person name="Liu J."/>
            <person name="Zhou H."/>
            <person name="Zhou W."/>
            <person name="Yu Q."/>
            <person name="An N."/>
            <person name="Chen Y."/>
            <person name="Cai Q."/>
            <person name="Wang B."/>
            <person name="Liu B."/>
            <person name="Min J."/>
            <person name="Huang Y."/>
            <person name="Wu H."/>
            <person name="Li Z."/>
            <person name="Zhang Y."/>
            <person name="Yin Y."/>
            <person name="Song W."/>
            <person name="Jiang J."/>
            <person name="Jackson S.A."/>
            <person name="Wing R.A."/>
            <person name="Wang J."/>
            <person name="Chen M."/>
        </authorList>
    </citation>
    <scope>NUCLEOTIDE SEQUENCE [LARGE SCALE GENOMIC DNA]</scope>
    <source>
        <strain evidence="2">cv. IRGC 101232</strain>
    </source>
</reference>
<dbReference type="Gramene" id="OB11G21960.1">
    <property type="protein sequence ID" value="OB11G21960.1"/>
    <property type="gene ID" value="OB11G21960"/>
</dbReference>
<accession>J3N8R0</accession>
<name>J3N8R0_ORYBR</name>